<dbReference type="EMBL" id="GGEC01086273">
    <property type="protein sequence ID" value="MBX66757.1"/>
    <property type="molecule type" value="Transcribed_RNA"/>
</dbReference>
<accession>A0A2P2QIL5</accession>
<name>A0A2P2QIL5_RHIMU</name>
<dbReference type="AlphaFoldDB" id="A0A2P2QIL5"/>
<reference evidence="1" key="1">
    <citation type="submission" date="2018-02" db="EMBL/GenBank/DDBJ databases">
        <title>Rhizophora mucronata_Transcriptome.</title>
        <authorList>
            <person name="Meera S.P."/>
            <person name="Sreeshan A."/>
            <person name="Augustine A."/>
        </authorList>
    </citation>
    <scope>NUCLEOTIDE SEQUENCE</scope>
    <source>
        <tissue evidence="1">Leaf</tissue>
    </source>
</reference>
<organism evidence="1">
    <name type="scientific">Rhizophora mucronata</name>
    <name type="common">Asiatic mangrove</name>
    <dbReference type="NCBI Taxonomy" id="61149"/>
    <lineage>
        <taxon>Eukaryota</taxon>
        <taxon>Viridiplantae</taxon>
        <taxon>Streptophyta</taxon>
        <taxon>Embryophyta</taxon>
        <taxon>Tracheophyta</taxon>
        <taxon>Spermatophyta</taxon>
        <taxon>Magnoliopsida</taxon>
        <taxon>eudicotyledons</taxon>
        <taxon>Gunneridae</taxon>
        <taxon>Pentapetalae</taxon>
        <taxon>rosids</taxon>
        <taxon>fabids</taxon>
        <taxon>Malpighiales</taxon>
        <taxon>Rhizophoraceae</taxon>
        <taxon>Rhizophora</taxon>
    </lineage>
</organism>
<proteinExistence type="predicted"/>
<evidence type="ECO:0000313" key="1">
    <source>
        <dbReference type="EMBL" id="MBX66757.1"/>
    </source>
</evidence>
<sequence>MWTAVTLQVNCIGLTSVHQINSEIVPEGTLFKETSLGASKADWKLQELSSCNSLVIPLEFTTINDTGVSSNLFASLETKIDAHRYVDSCKLKITT</sequence>
<protein>
    <submittedName>
        <fullName evidence="1">Uncharacterized protein</fullName>
    </submittedName>
</protein>